<feature type="region of interest" description="Disordered" evidence="1">
    <location>
        <begin position="1"/>
        <end position="49"/>
    </location>
</feature>
<dbReference type="OrthoDB" id="2931175at2"/>
<evidence type="ECO:0000313" key="3">
    <source>
        <dbReference type="Proteomes" id="UP000306477"/>
    </source>
</evidence>
<name>A0A4S3PWH3_9BACI</name>
<comment type="caution">
    <text evidence="2">The sequence shown here is derived from an EMBL/GenBank/DDBJ whole genome shotgun (WGS) entry which is preliminary data.</text>
</comment>
<evidence type="ECO:0000256" key="1">
    <source>
        <dbReference type="SAM" id="MobiDB-lite"/>
    </source>
</evidence>
<gene>
    <name evidence="2" type="ORF">E1I69_05130</name>
</gene>
<accession>A0A4S3PWH3</accession>
<dbReference type="EMBL" id="SLUB01000005">
    <property type="protein sequence ID" value="THE14197.1"/>
    <property type="molecule type" value="Genomic_DNA"/>
</dbReference>
<evidence type="ECO:0000313" key="2">
    <source>
        <dbReference type="EMBL" id="THE14197.1"/>
    </source>
</evidence>
<dbReference type="STRING" id="1033734.GCA_000285535_01777"/>
<feature type="compositionally biased region" description="Polar residues" evidence="1">
    <location>
        <begin position="32"/>
        <end position="49"/>
    </location>
</feature>
<protein>
    <submittedName>
        <fullName evidence="2">YuzL family protein</fullName>
    </submittedName>
</protein>
<dbReference type="InterPro" id="IPR025625">
    <property type="entry name" value="YuzL"/>
</dbReference>
<keyword evidence="3" id="KW-1185">Reference proteome</keyword>
<organism evidence="2 3">
    <name type="scientific">Bacillus timonensis</name>
    <dbReference type="NCBI Taxonomy" id="1033734"/>
    <lineage>
        <taxon>Bacteria</taxon>
        <taxon>Bacillati</taxon>
        <taxon>Bacillota</taxon>
        <taxon>Bacilli</taxon>
        <taxon>Bacillales</taxon>
        <taxon>Bacillaceae</taxon>
        <taxon>Bacillus</taxon>
    </lineage>
</organism>
<dbReference type="RefSeq" id="WP_136378524.1">
    <property type="nucleotide sequence ID" value="NZ_SLUB01000005.1"/>
</dbReference>
<dbReference type="Pfam" id="PF14115">
    <property type="entry name" value="YuzL"/>
    <property type="match status" value="1"/>
</dbReference>
<reference evidence="2 3" key="1">
    <citation type="journal article" date="2019" name="Indoor Air">
        <title>Impacts of indoor surface finishes on bacterial viability.</title>
        <authorList>
            <person name="Hu J."/>
            <person name="Maamar S.B."/>
            <person name="Glawe A.J."/>
            <person name="Gottel N."/>
            <person name="Gilbert J.A."/>
            <person name="Hartmann E.M."/>
        </authorList>
    </citation>
    <scope>NUCLEOTIDE SEQUENCE [LARGE SCALE GENOMIC DNA]</scope>
    <source>
        <strain evidence="2 3">AF060A6</strain>
    </source>
</reference>
<proteinExistence type="predicted"/>
<dbReference type="Proteomes" id="UP000306477">
    <property type="component" value="Unassembled WGS sequence"/>
</dbReference>
<dbReference type="AlphaFoldDB" id="A0A4S3PWH3"/>
<sequence>MAKVDKNPSKRAVSAASVKGNAGPDSRKKFGKTQSTNQQYGAHNTDSEE</sequence>